<feature type="domain" description="DUF4395" evidence="2">
    <location>
        <begin position="12"/>
        <end position="135"/>
    </location>
</feature>
<name>A0A9D7K0N6_9PROT</name>
<dbReference type="Proteomes" id="UP000886689">
    <property type="component" value="Unassembled WGS sequence"/>
</dbReference>
<feature type="transmembrane region" description="Helical" evidence="1">
    <location>
        <begin position="12"/>
        <end position="33"/>
    </location>
</feature>
<evidence type="ECO:0000256" key="1">
    <source>
        <dbReference type="SAM" id="Phobius"/>
    </source>
</evidence>
<accession>A0A9D7K0N6</accession>
<protein>
    <submittedName>
        <fullName evidence="3">DUF4395 family protein</fullName>
    </submittedName>
</protein>
<feature type="transmembrane region" description="Helical" evidence="1">
    <location>
        <begin position="109"/>
        <end position="133"/>
    </location>
</feature>
<keyword evidence="1" id="KW-1133">Transmembrane helix</keyword>
<reference evidence="3" key="1">
    <citation type="submission" date="2020-10" db="EMBL/GenBank/DDBJ databases">
        <title>Connecting structure to function with the recovery of over 1000 high-quality activated sludge metagenome-assembled genomes encoding full-length rRNA genes using long-read sequencing.</title>
        <authorList>
            <person name="Singleton C.M."/>
            <person name="Petriglieri F."/>
            <person name="Kristensen J.M."/>
            <person name="Kirkegaard R.H."/>
            <person name="Michaelsen T.Y."/>
            <person name="Andersen M.H."/>
            <person name="Karst S.M."/>
            <person name="Dueholm M.S."/>
            <person name="Nielsen P.H."/>
            <person name="Albertsen M."/>
        </authorList>
    </citation>
    <scope>NUCLEOTIDE SEQUENCE</scope>
    <source>
        <strain evidence="3">Hirt_18-Q3-R61-65_BATAC.395</strain>
    </source>
</reference>
<dbReference type="AlphaFoldDB" id="A0A9D7K0N6"/>
<feature type="transmembrane region" description="Helical" evidence="1">
    <location>
        <begin position="45"/>
        <end position="64"/>
    </location>
</feature>
<sequence length="139" mass="15092">MLRFDIAPVCSNAYRLQAVVSFTIAAIYLFTPYQWVSALLAFGGLWRGFVSPHRCPSYLLFAAITRKLGQSKLINAGAKMFADKIAGIAGLVMFLSWLSGSAIGSIPAVAILIFAALDVATGFCVACWAYALWYRVRAT</sequence>
<gene>
    <name evidence="3" type="ORF">IPL58_09435</name>
</gene>
<evidence type="ECO:0000313" key="3">
    <source>
        <dbReference type="EMBL" id="MBK8524315.1"/>
    </source>
</evidence>
<feature type="transmembrane region" description="Helical" evidence="1">
    <location>
        <begin position="85"/>
        <end position="103"/>
    </location>
</feature>
<evidence type="ECO:0000259" key="2">
    <source>
        <dbReference type="Pfam" id="PF14340"/>
    </source>
</evidence>
<keyword evidence="1" id="KW-0472">Membrane</keyword>
<comment type="caution">
    <text evidence="3">The sequence shown here is derived from an EMBL/GenBank/DDBJ whole genome shotgun (WGS) entry which is preliminary data.</text>
</comment>
<organism evidence="3 4">
    <name type="scientific">Candidatus Proximibacter danicus</name>
    <dbReference type="NCBI Taxonomy" id="2954365"/>
    <lineage>
        <taxon>Bacteria</taxon>
        <taxon>Pseudomonadati</taxon>
        <taxon>Pseudomonadota</taxon>
        <taxon>Betaproteobacteria</taxon>
        <taxon>Candidatus Proximibacter</taxon>
    </lineage>
</organism>
<proteinExistence type="predicted"/>
<evidence type="ECO:0000313" key="4">
    <source>
        <dbReference type="Proteomes" id="UP000886689"/>
    </source>
</evidence>
<dbReference type="InterPro" id="IPR025508">
    <property type="entry name" value="DUF4395"/>
</dbReference>
<dbReference type="EMBL" id="JADJUC010000008">
    <property type="protein sequence ID" value="MBK8524315.1"/>
    <property type="molecule type" value="Genomic_DNA"/>
</dbReference>
<dbReference type="Pfam" id="PF14340">
    <property type="entry name" value="DUF4395"/>
    <property type="match status" value="1"/>
</dbReference>
<keyword evidence="1" id="KW-0812">Transmembrane</keyword>